<dbReference type="Proteomes" id="UP001306950">
    <property type="component" value="Unassembled WGS sequence"/>
</dbReference>
<accession>A0ABU7VMP3</accession>
<gene>
    <name evidence="1" type="ORF">V3851_04255</name>
</gene>
<protein>
    <recommendedName>
        <fullName evidence="3">Tail assembly chaperone</fullName>
    </recommendedName>
</protein>
<keyword evidence="2" id="KW-1185">Reference proteome</keyword>
<dbReference type="EMBL" id="JAZHPZ010000002">
    <property type="protein sequence ID" value="MEF2965034.1"/>
    <property type="molecule type" value="Genomic_DNA"/>
</dbReference>
<evidence type="ECO:0000313" key="2">
    <source>
        <dbReference type="Proteomes" id="UP001306950"/>
    </source>
</evidence>
<comment type="caution">
    <text evidence="1">The sequence shown here is derived from an EMBL/GenBank/DDBJ whole genome shotgun (WGS) entry which is preliminary data.</text>
</comment>
<proteinExistence type="predicted"/>
<evidence type="ECO:0000313" key="1">
    <source>
        <dbReference type="EMBL" id="MEF2965034.1"/>
    </source>
</evidence>
<sequence>MRELNIGDQKVRVRATPLALLYYKQEFRTDLIGDLTIMEKVKDDPTKLDTLAILQMVWAMAKADNFGKEFPSFETWLGSFESIDIADPAFMISALEEAANGFFRSGVKGATKK</sequence>
<reference evidence="1 2" key="1">
    <citation type="submission" date="2024-02" db="EMBL/GenBank/DDBJ databases">
        <title>A nitrogen-fixing paenibacillus bacterium.</title>
        <authorList>
            <person name="Zhang W.L."/>
            <person name="Chen S.F."/>
        </authorList>
    </citation>
    <scope>NUCLEOTIDE SEQUENCE [LARGE SCALE GENOMIC DNA]</scope>
    <source>
        <strain evidence="1 2">M1</strain>
    </source>
</reference>
<organism evidence="1 2">
    <name type="scientific">Paenibacillus haidiansis</name>
    <dbReference type="NCBI Taxonomy" id="1574488"/>
    <lineage>
        <taxon>Bacteria</taxon>
        <taxon>Bacillati</taxon>
        <taxon>Bacillota</taxon>
        <taxon>Bacilli</taxon>
        <taxon>Bacillales</taxon>
        <taxon>Paenibacillaceae</taxon>
        <taxon>Paenibacillus</taxon>
    </lineage>
</organism>
<dbReference type="RefSeq" id="WP_331845276.1">
    <property type="nucleotide sequence ID" value="NZ_JAZHPZ010000002.1"/>
</dbReference>
<evidence type="ECO:0008006" key="3">
    <source>
        <dbReference type="Google" id="ProtNLM"/>
    </source>
</evidence>
<name>A0ABU7VMP3_9BACL</name>